<keyword evidence="1" id="KW-1133">Transmembrane helix</keyword>
<sequence length="203" mass="21582">MNSTPTLLNRILIAVLGLKLLAAGVLLILLATVPAVASWWHSWSAGVWAGANQAFSATRFPGRSESWLWILVALVLLVLIGLMVAWVAQQGKGRADLLALEYDPGEVPGDVRIGGGVAEQALKHALANRPDLAGATVATYDVKGTPALKIRLLPRQGVAPHLLADEVHALVGALETVVGTRIPVLIHIGAGARTRFRRAERVR</sequence>
<dbReference type="OrthoDB" id="5123397at2"/>
<feature type="transmembrane region" description="Helical" evidence="1">
    <location>
        <begin position="12"/>
        <end position="40"/>
    </location>
</feature>
<dbReference type="AlphaFoldDB" id="A0A024H7G8"/>
<dbReference type="STRING" id="861266.ARTSIC4J27_3684"/>
<comment type="caution">
    <text evidence="2">The sequence shown here is derived from an EMBL/GenBank/DDBJ whole genome shotgun (WGS) entry which is preliminary data.</text>
</comment>
<gene>
    <name evidence="2" type="ORF">ARTSIC4J27_3684</name>
</gene>
<reference evidence="3" key="1">
    <citation type="journal article" date="2014" name="Genome Announc.">
        <title>Genome Sequence of Arthrobacter siccitolerans 4J27, a Xeroprotectant-Producing Desiccation-Tolerant Microorganism.</title>
        <authorList>
            <person name="Manzanera M."/>
            <person name="Santa-Cruz-Calvo L."/>
            <person name="Vilchez J.I."/>
            <person name="Garcia-Fontana C."/>
            <person name="Silva-Castro G.A."/>
            <person name="Calvo C."/>
            <person name="Gonzalez-Lopez J."/>
        </authorList>
    </citation>
    <scope>NUCLEOTIDE SEQUENCE [LARGE SCALE GENOMIC DNA]</scope>
    <source>
        <strain evidence="3">4J27</strain>
    </source>
</reference>
<protein>
    <recommendedName>
        <fullName evidence="4">Alkaline shock response membrane anchor protein AmaP</fullName>
    </recommendedName>
</protein>
<dbReference type="EMBL" id="CAQI01000053">
    <property type="protein sequence ID" value="CCQ47691.1"/>
    <property type="molecule type" value="Genomic_DNA"/>
</dbReference>
<name>A0A024H7G8_9MICC</name>
<dbReference type="RefSeq" id="WP_050056530.1">
    <property type="nucleotide sequence ID" value="NZ_CAQI01000053.1"/>
</dbReference>
<keyword evidence="1" id="KW-0812">Transmembrane</keyword>
<accession>A0A024H7G8</accession>
<evidence type="ECO:0000256" key="1">
    <source>
        <dbReference type="SAM" id="Phobius"/>
    </source>
</evidence>
<dbReference type="Proteomes" id="UP000035722">
    <property type="component" value="Unassembled WGS sequence"/>
</dbReference>
<keyword evidence="1" id="KW-0472">Membrane</keyword>
<evidence type="ECO:0000313" key="2">
    <source>
        <dbReference type="EMBL" id="CCQ47691.1"/>
    </source>
</evidence>
<keyword evidence="3" id="KW-1185">Reference proteome</keyword>
<evidence type="ECO:0000313" key="3">
    <source>
        <dbReference type="Proteomes" id="UP000035722"/>
    </source>
</evidence>
<feature type="transmembrane region" description="Helical" evidence="1">
    <location>
        <begin position="67"/>
        <end position="88"/>
    </location>
</feature>
<organism evidence="2 3">
    <name type="scientific">Pseudarthrobacter siccitolerans</name>
    <dbReference type="NCBI Taxonomy" id="861266"/>
    <lineage>
        <taxon>Bacteria</taxon>
        <taxon>Bacillati</taxon>
        <taxon>Actinomycetota</taxon>
        <taxon>Actinomycetes</taxon>
        <taxon>Micrococcales</taxon>
        <taxon>Micrococcaceae</taxon>
        <taxon>Pseudarthrobacter</taxon>
    </lineage>
</organism>
<evidence type="ECO:0008006" key="4">
    <source>
        <dbReference type="Google" id="ProtNLM"/>
    </source>
</evidence>
<proteinExistence type="predicted"/>